<organism evidence="1 2">
    <name type="scientific">Pleurodeles waltl</name>
    <name type="common">Iberian ribbed newt</name>
    <dbReference type="NCBI Taxonomy" id="8319"/>
    <lineage>
        <taxon>Eukaryota</taxon>
        <taxon>Metazoa</taxon>
        <taxon>Chordata</taxon>
        <taxon>Craniata</taxon>
        <taxon>Vertebrata</taxon>
        <taxon>Euteleostomi</taxon>
        <taxon>Amphibia</taxon>
        <taxon>Batrachia</taxon>
        <taxon>Caudata</taxon>
        <taxon>Salamandroidea</taxon>
        <taxon>Salamandridae</taxon>
        <taxon>Pleurodelinae</taxon>
        <taxon>Pleurodeles</taxon>
    </lineage>
</organism>
<dbReference type="Proteomes" id="UP001066276">
    <property type="component" value="Chromosome 5"/>
</dbReference>
<protein>
    <submittedName>
        <fullName evidence="1">Uncharacterized protein</fullName>
    </submittedName>
</protein>
<keyword evidence="2" id="KW-1185">Reference proteome</keyword>
<comment type="caution">
    <text evidence="1">The sequence shown here is derived from an EMBL/GenBank/DDBJ whole genome shotgun (WGS) entry which is preliminary data.</text>
</comment>
<dbReference type="EMBL" id="JANPWB010000009">
    <property type="protein sequence ID" value="KAJ1153404.1"/>
    <property type="molecule type" value="Genomic_DNA"/>
</dbReference>
<proteinExistence type="predicted"/>
<dbReference type="AlphaFoldDB" id="A0AAV7RKT9"/>
<reference evidence="1" key="1">
    <citation type="journal article" date="2022" name="bioRxiv">
        <title>Sequencing and chromosome-scale assembly of the giantPleurodeles waltlgenome.</title>
        <authorList>
            <person name="Brown T."/>
            <person name="Elewa A."/>
            <person name="Iarovenko S."/>
            <person name="Subramanian E."/>
            <person name="Araus A.J."/>
            <person name="Petzold A."/>
            <person name="Susuki M."/>
            <person name="Suzuki K.-i.T."/>
            <person name="Hayashi T."/>
            <person name="Toyoda A."/>
            <person name="Oliveira C."/>
            <person name="Osipova E."/>
            <person name="Leigh N.D."/>
            <person name="Simon A."/>
            <person name="Yun M.H."/>
        </authorList>
    </citation>
    <scope>NUCLEOTIDE SEQUENCE</scope>
    <source>
        <strain evidence="1">20211129_DDA</strain>
        <tissue evidence="1">Liver</tissue>
    </source>
</reference>
<sequence length="175" mass="19397">MRWSELCRLGPGFAARPRSGGHVRPRQDAWSCRASGARALRAPAADQRCERGRVFWARTRGRWRPRPALDGGPGVWRLAGRQRGYSGALGGDLAGGPCARVERRLGLPAGPCGWRLRRGRRKGGDPLEQLCSAVARTQWVLEAGWRCGRPVVAFIWRRIELSLGVALRSVLQRRG</sequence>
<evidence type="ECO:0000313" key="2">
    <source>
        <dbReference type="Proteomes" id="UP001066276"/>
    </source>
</evidence>
<gene>
    <name evidence="1" type="ORF">NDU88_006165</name>
</gene>
<name>A0AAV7RKT9_PLEWA</name>
<accession>A0AAV7RKT9</accession>
<evidence type="ECO:0000313" key="1">
    <source>
        <dbReference type="EMBL" id="KAJ1153404.1"/>
    </source>
</evidence>